<dbReference type="InterPro" id="IPR002099">
    <property type="entry name" value="MutL/Mlh/PMS"/>
</dbReference>
<dbReference type="InterPro" id="IPR014762">
    <property type="entry name" value="DNA_mismatch_repair_CS"/>
</dbReference>
<dbReference type="InterPro" id="IPR014721">
    <property type="entry name" value="Ribsml_uS5_D2-typ_fold_subgr"/>
</dbReference>
<dbReference type="InterPro" id="IPR013507">
    <property type="entry name" value="DNA_mismatch_S5_2-like"/>
</dbReference>
<evidence type="ECO:0000256" key="1">
    <source>
        <dbReference type="ARBA" id="ARBA00006082"/>
    </source>
</evidence>
<dbReference type="EMBL" id="LYOZ01000016">
    <property type="protein sequence ID" value="OCH98210.1"/>
    <property type="molecule type" value="Genomic_DNA"/>
</dbReference>
<evidence type="ECO:0000313" key="7">
    <source>
        <dbReference type="EMBL" id="KTD13007.1"/>
    </source>
</evidence>
<dbReference type="GO" id="GO:0032300">
    <property type="term" value="C:mismatch repair complex"/>
    <property type="evidence" value="ECO:0007669"/>
    <property type="project" value="InterPro"/>
</dbReference>
<dbReference type="GO" id="GO:0140664">
    <property type="term" value="F:ATP-dependent DNA damage sensor activity"/>
    <property type="evidence" value="ECO:0007669"/>
    <property type="project" value="InterPro"/>
</dbReference>
<evidence type="ECO:0000313" key="10">
    <source>
        <dbReference type="Proteomes" id="UP000093336"/>
    </source>
</evidence>
<dbReference type="GO" id="GO:0005524">
    <property type="term" value="F:ATP binding"/>
    <property type="evidence" value="ECO:0007669"/>
    <property type="project" value="InterPro"/>
</dbReference>
<dbReference type="PATRIC" id="fig|455.5.peg.277"/>
<dbReference type="HAMAP" id="MF_00149">
    <property type="entry name" value="DNA_mis_repair"/>
    <property type="match status" value="1"/>
</dbReference>
<dbReference type="SUPFAM" id="SSF54211">
    <property type="entry name" value="Ribosomal protein S5 domain 2-like"/>
    <property type="match status" value="1"/>
</dbReference>
<protein>
    <recommendedName>
        <fullName evidence="2 5">DNA mismatch repair protein MutL</fullName>
    </recommendedName>
</protein>
<dbReference type="EMBL" id="LNYG01000004">
    <property type="protein sequence ID" value="KTD13007.1"/>
    <property type="molecule type" value="Genomic_DNA"/>
</dbReference>
<dbReference type="SUPFAM" id="SSF118116">
    <property type="entry name" value="DNA mismatch repair protein MutL"/>
    <property type="match status" value="1"/>
</dbReference>
<comment type="similarity">
    <text evidence="1 5">Belongs to the DNA mismatch repair MutL/HexB family.</text>
</comment>
<accession>A0A0W0UYU3</accession>
<dbReference type="CDD" id="cd16926">
    <property type="entry name" value="HATPase_MutL-MLH-PMS-like"/>
    <property type="match status" value="1"/>
</dbReference>
<dbReference type="InterPro" id="IPR038973">
    <property type="entry name" value="MutL/Mlh/Pms-like"/>
</dbReference>
<dbReference type="CDD" id="cd03482">
    <property type="entry name" value="MutL_Trans_MutL"/>
    <property type="match status" value="1"/>
</dbReference>
<dbReference type="NCBIfam" id="TIGR00585">
    <property type="entry name" value="mutl"/>
    <property type="match status" value="1"/>
</dbReference>
<evidence type="ECO:0000256" key="2">
    <source>
        <dbReference type="ARBA" id="ARBA00021975"/>
    </source>
</evidence>
<dbReference type="Gene3D" id="3.30.1540.20">
    <property type="entry name" value="MutL, C-terminal domain, dimerisation subdomain"/>
    <property type="match status" value="1"/>
</dbReference>
<evidence type="ECO:0000256" key="3">
    <source>
        <dbReference type="ARBA" id="ARBA00022763"/>
    </source>
</evidence>
<evidence type="ECO:0000256" key="5">
    <source>
        <dbReference type="HAMAP-Rule" id="MF_00149"/>
    </source>
</evidence>
<dbReference type="InterPro" id="IPR042121">
    <property type="entry name" value="MutL_C_regsub"/>
</dbReference>
<dbReference type="InterPro" id="IPR037198">
    <property type="entry name" value="MutL_C_sf"/>
</dbReference>
<dbReference type="FunFam" id="3.30.565.10:FF:000003">
    <property type="entry name" value="DNA mismatch repair endonuclease MutL"/>
    <property type="match status" value="1"/>
</dbReference>
<name>A0A0W0UYU3_9GAMM</name>
<reference evidence="8 10" key="2">
    <citation type="submission" date="2016-05" db="EMBL/GenBank/DDBJ databases">
        <authorList>
            <person name="Prochazka B."/>
            <person name="Indra A."/>
            <person name="Hasenberger P."/>
            <person name="Blaschitz M."/>
            <person name="Wagner L."/>
            <person name="Wewalka G."/>
            <person name="Sorschag S."/>
            <person name="Schmid D."/>
            <person name="Ruppitsch W."/>
        </authorList>
    </citation>
    <scope>NUCLEOTIDE SEQUENCE [LARGE SCALE GENOMIC DNA]</scope>
    <source>
        <strain evidence="8 10">974010_12</strain>
    </source>
</reference>
<feature type="domain" description="DNA mismatch repair protein S5" evidence="6">
    <location>
        <begin position="210"/>
        <end position="328"/>
    </location>
</feature>
<comment type="function">
    <text evidence="5">This protein is involved in the repair of mismatches in DNA. It is required for dam-dependent methyl-directed DNA mismatch repair. May act as a 'molecular matchmaker', a protein that promotes the formation of a stable complex between two or more DNA-binding proteins in an ATP-dependent manner without itself being part of a final effector complex.</text>
</comment>
<evidence type="ECO:0000259" key="6">
    <source>
        <dbReference type="SMART" id="SM01340"/>
    </source>
</evidence>
<dbReference type="InterPro" id="IPR020667">
    <property type="entry name" value="DNA_mismatch_repair_MutL"/>
</dbReference>
<keyword evidence="10" id="KW-1185">Reference proteome</keyword>
<dbReference type="PANTHER" id="PTHR10073:SF12">
    <property type="entry name" value="DNA MISMATCH REPAIR PROTEIN MLH1"/>
    <property type="match status" value="1"/>
</dbReference>
<dbReference type="Pfam" id="PF08676">
    <property type="entry name" value="MutL_C"/>
    <property type="match status" value="1"/>
</dbReference>
<dbReference type="GO" id="GO:0016887">
    <property type="term" value="F:ATP hydrolysis activity"/>
    <property type="evidence" value="ECO:0007669"/>
    <property type="project" value="InterPro"/>
</dbReference>
<comment type="caution">
    <text evidence="7">The sequence shown here is derived from an EMBL/GenBank/DDBJ whole genome shotgun (WGS) entry which is preliminary data.</text>
</comment>
<keyword evidence="3 5" id="KW-0227">DNA damage</keyword>
<dbReference type="AlphaFoldDB" id="A0A0W0UYU3"/>
<dbReference type="OrthoDB" id="9763467at2"/>
<dbReference type="Gene3D" id="3.30.230.10">
    <property type="match status" value="1"/>
</dbReference>
<gene>
    <name evidence="5 7" type="primary">mutL</name>
    <name evidence="8" type="ORF">A8135_11625</name>
    <name evidence="7" type="ORF">Ljam_0265</name>
</gene>
<dbReference type="SMART" id="SM01340">
    <property type="entry name" value="DNA_mis_repair"/>
    <property type="match status" value="1"/>
</dbReference>
<dbReference type="Pfam" id="PF13589">
    <property type="entry name" value="HATPase_c_3"/>
    <property type="match status" value="1"/>
</dbReference>
<dbReference type="GO" id="GO:0006298">
    <property type="term" value="P:mismatch repair"/>
    <property type="evidence" value="ECO:0007669"/>
    <property type="project" value="UniProtKB-UniRule"/>
</dbReference>
<dbReference type="InterPro" id="IPR020568">
    <property type="entry name" value="Ribosomal_Su5_D2-typ_SF"/>
</dbReference>
<keyword evidence="4 5" id="KW-0234">DNA repair</keyword>
<dbReference type="InterPro" id="IPR014790">
    <property type="entry name" value="MutL_C"/>
</dbReference>
<dbReference type="InterPro" id="IPR042120">
    <property type="entry name" value="MutL_C_dimsub"/>
</dbReference>
<dbReference type="Pfam" id="PF01119">
    <property type="entry name" value="DNA_mis_repair"/>
    <property type="match status" value="1"/>
</dbReference>
<organism evidence="7 9">
    <name type="scientific">Legionella jamestowniensis</name>
    <dbReference type="NCBI Taxonomy" id="455"/>
    <lineage>
        <taxon>Bacteria</taxon>
        <taxon>Pseudomonadati</taxon>
        <taxon>Pseudomonadota</taxon>
        <taxon>Gammaproteobacteria</taxon>
        <taxon>Legionellales</taxon>
        <taxon>Legionellaceae</taxon>
        <taxon>Legionella</taxon>
    </lineage>
</organism>
<dbReference type="Gene3D" id="3.30.565.10">
    <property type="entry name" value="Histidine kinase-like ATPase, C-terminal domain"/>
    <property type="match status" value="1"/>
</dbReference>
<evidence type="ECO:0000256" key="4">
    <source>
        <dbReference type="ARBA" id="ARBA00023204"/>
    </source>
</evidence>
<dbReference type="Gene3D" id="3.30.1370.100">
    <property type="entry name" value="MutL, C-terminal domain, regulatory subdomain"/>
    <property type="match status" value="1"/>
</dbReference>
<dbReference type="SUPFAM" id="SSF55874">
    <property type="entry name" value="ATPase domain of HSP90 chaperone/DNA topoisomerase II/histidine kinase"/>
    <property type="match status" value="1"/>
</dbReference>
<proteinExistence type="inferred from homology"/>
<dbReference type="STRING" id="455.Ljam_0265"/>
<sequence length="543" mass="61944">MRIQQLPIALANQIAAGEVIERPASIVKELLENSLDAKATLINIEIAYGGLNQVKISDNGIGIVADDLPLAIAPHATSKISQLSDLYAILSMGFRGEALASIASVSRLTISSKPKDQTHAMKLINDGQEIRLEACARSQGTTVEVRDIFFNTPVRKKFLKNERMEFQAIEMVVKRFALSAPTITINLSHNDKKILSLPAAHCEKSRLARIRKILGKLFVEQSYYIDVEHAGMHLSGWIGSENYQRSQNDKQWIYINMRMVKDKLLSHAIKQAYEQLLHPGRYPSCLLYLSVPADQVDVNVHPTKHEVRFQQPRLVHDFISAQIQGVLRRPKTLEQYQLNENTESWQVSEPSSYRAQAIRVDESKKMTNESKWIDLNQHFALVFVQEEPYLIDIVSLHRHWLRAFLSKENFPLANRPLLVPVSHTVEKINLQYFTDIKKHLEQVGMEISLLGENVLCIRSLPITLPHLDFKQLLNAIFKEYPFTKSELMELLIKHQIFALSNASQAEKDTLIAHMQSLHHENSNEHSAWQRQLSVKLCRDLLNG</sequence>
<dbReference type="Proteomes" id="UP000054715">
    <property type="component" value="Unassembled WGS sequence"/>
</dbReference>
<evidence type="ECO:0000313" key="9">
    <source>
        <dbReference type="Proteomes" id="UP000054715"/>
    </source>
</evidence>
<dbReference type="InterPro" id="IPR036890">
    <property type="entry name" value="HATPase_C_sf"/>
</dbReference>
<dbReference type="PANTHER" id="PTHR10073">
    <property type="entry name" value="DNA MISMATCH REPAIR PROTEIN MLH, PMS, MUTL"/>
    <property type="match status" value="1"/>
</dbReference>
<dbReference type="GO" id="GO:0030983">
    <property type="term" value="F:mismatched DNA binding"/>
    <property type="evidence" value="ECO:0007669"/>
    <property type="project" value="InterPro"/>
</dbReference>
<dbReference type="PROSITE" id="PS00058">
    <property type="entry name" value="DNA_MISMATCH_REPAIR_1"/>
    <property type="match status" value="1"/>
</dbReference>
<reference evidence="7 9" key="1">
    <citation type="submission" date="2015-11" db="EMBL/GenBank/DDBJ databases">
        <title>Genomic analysis of 38 Legionella species identifies large and diverse effector repertoires.</title>
        <authorList>
            <person name="Burstein D."/>
            <person name="Amaro F."/>
            <person name="Zusman T."/>
            <person name="Lifshitz Z."/>
            <person name="Cohen O."/>
            <person name="Gilbert J.A."/>
            <person name="Pupko T."/>
            <person name="Shuman H.A."/>
            <person name="Segal G."/>
        </authorList>
    </citation>
    <scope>NUCLEOTIDE SEQUENCE [LARGE SCALE GENOMIC DNA]</scope>
    <source>
        <strain evidence="7 9">JA-26-G1-E2</strain>
    </source>
</reference>
<evidence type="ECO:0000313" key="8">
    <source>
        <dbReference type="EMBL" id="OCH98210.1"/>
    </source>
</evidence>
<dbReference type="RefSeq" id="WP_058448346.1">
    <property type="nucleotide sequence ID" value="NZ_CAAAJF010000014.1"/>
</dbReference>
<dbReference type="Proteomes" id="UP000093336">
    <property type="component" value="Unassembled WGS sequence"/>
</dbReference>